<comment type="caution">
    <text evidence="2">The sequence shown here is derived from an EMBL/GenBank/DDBJ whole genome shotgun (WGS) entry which is preliminary data.</text>
</comment>
<reference evidence="2" key="1">
    <citation type="submission" date="2021-06" db="EMBL/GenBank/DDBJ databases">
        <authorList>
            <person name="Kallberg Y."/>
            <person name="Tangrot J."/>
            <person name="Rosling A."/>
        </authorList>
    </citation>
    <scope>NUCLEOTIDE SEQUENCE</scope>
    <source>
        <strain evidence="2">FL966</strain>
    </source>
</reference>
<dbReference type="EMBL" id="CAJVQA010003161">
    <property type="protein sequence ID" value="CAG8568123.1"/>
    <property type="molecule type" value="Genomic_DNA"/>
</dbReference>
<protein>
    <submittedName>
        <fullName evidence="2">3637_t:CDS:1</fullName>
    </submittedName>
</protein>
<name>A0A9N9BKX5_9GLOM</name>
<dbReference type="AlphaFoldDB" id="A0A9N9BKX5"/>
<evidence type="ECO:0000259" key="1">
    <source>
        <dbReference type="Pfam" id="PF01443"/>
    </source>
</evidence>
<dbReference type="Pfam" id="PF01443">
    <property type="entry name" value="Viral_helicase1"/>
    <property type="match status" value="1"/>
</dbReference>
<evidence type="ECO:0000313" key="2">
    <source>
        <dbReference type="EMBL" id="CAG8568123.1"/>
    </source>
</evidence>
<sequence>MENFEIAHDQHSIDKSIRPSKLIPIVCNSKMFNDFKELIPKNIIDLWSKADRLDSVQRELVNWEDETVIAARKFNTLRLSIKGAYVIFSDMQKKTLKERLSCVPKTFNLNLTDEAYKDYIVAFGLKMKTMRDEWDPDTNEYKRYNSLKKMADDIITSRSYTKINSKNLKILQGVAGCCKTAYVVENYKYNSAYVTAFNQNLVETIAKLRSRFDKNSKDHEYNTRTFEMITNIEKKGGIFYIDEAGAIDFLYIIVYLAYFEYDEFILMGDQEQTDSPCLLGVKSEVTFRNAVNDAMKGVRLYTFRNGASLSLMNNIVLKYCQFSLADHNTDIVLRSPNILRKANGTGICCTAAFAINYASSIGQIVTAKASQGTTLKTCSIYAADKMELNSFSNFRSNILVAFTRVSHDLDLYVDLKASSGLSANLISFVISYSALASIDIQDHVDVLVDQHTNRPTNVDFQKSALNTSK</sequence>
<organism evidence="2 3">
    <name type="scientific">Cetraspora pellucida</name>
    <dbReference type="NCBI Taxonomy" id="1433469"/>
    <lineage>
        <taxon>Eukaryota</taxon>
        <taxon>Fungi</taxon>
        <taxon>Fungi incertae sedis</taxon>
        <taxon>Mucoromycota</taxon>
        <taxon>Glomeromycotina</taxon>
        <taxon>Glomeromycetes</taxon>
        <taxon>Diversisporales</taxon>
        <taxon>Gigasporaceae</taxon>
        <taxon>Cetraspora</taxon>
    </lineage>
</organism>
<accession>A0A9N9BKX5</accession>
<dbReference type="GO" id="GO:0005524">
    <property type="term" value="F:ATP binding"/>
    <property type="evidence" value="ECO:0007669"/>
    <property type="project" value="InterPro"/>
</dbReference>
<dbReference type="InterPro" id="IPR027351">
    <property type="entry name" value="(+)RNA_virus_helicase_core_dom"/>
</dbReference>
<keyword evidence="3" id="KW-1185">Reference proteome</keyword>
<dbReference type="InterPro" id="IPR027417">
    <property type="entry name" value="P-loop_NTPase"/>
</dbReference>
<dbReference type="Proteomes" id="UP000789759">
    <property type="component" value="Unassembled WGS sequence"/>
</dbReference>
<proteinExistence type="predicted"/>
<evidence type="ECO:0000313" key="3">
    <source>
        <dbReference type="Proteomes" id="UP000789759"/>
    </source>
</evidence>
<feature type="domain" description="(+)RNA virus helicase C-terminal" evidence="1">
    <location>
        <begin position="170"/>
        <end position="408"/>
    </location>
</feature>
<dbReference type="Gene3D" id="3.40.50.300">
    <property type="entry name" value="P-loop containing nucleotide triphosphate hydrolases"/>
    <property type="match status" value="1"/>
</dbReference>
<gene>
    <name evidence="2" type="ORF">CPELLU_LOCUS5525</name>
</gene>